<protein>
    <submittedName>
        <fullName evidence="2">(diamondback moth) hypothetical protein</fullName>
    </submittedName>
</protein>
<name>A0A8S4F425_PLUXY</name>
<dbReference type="AlphaFoldDB" id="A0A8S4F425"/>
<keyword evidence="3" id="KW-1185">Reference proteome</keyword>
<proteinExistence type="predicted"/>
<feature type="region of interest" description="Disordered" evidence="1">
    <location>
        <begin position="1"/>
        <end position="25"/>
    </location>
</feature>
<feature type="compositionally biased region" description="Polar residues" evidence="1">
    <location>
        <begin position="11"/>
        <end position="24"/>
    </location>
</feature>
<dbReference type="CDD" id="cd00303">
    <property type="entry name" value="retropepsin_like"/>
    <property type="match status" value="1"/>
</dbReference>
<sequence length="1167" mass="131512">MTLNPEKDATASRSQSPCRSSTTDKQTEELIRNLVKKRGIIKGRLTKFINYINSIDSEKLSPQNHVDIKLRVQGAAGLFSEFNSVQTNLEEAVPDHDLEAQLSQREQFENSYYSSIAQAELMLTCGEVADSSYNAKKGKLNSVKLPTITLPTFDGSYENWLQFRDTFLSLVHKSNELNNIEKFHYLKSSLKGDAGLVIDAVELSSENYTVAWELLLNRYNNSRLLIQNHVKALFNIQQLAKESPSLIRKLIDTILKNIRALKSLGEPTDSWCTLIIYIVVSKLDKTTERQWEEHKGSLISQDASTKLTINQLLEFLKSRADMLETLQVSHSNTSTNAQVQHINKKPTSFTNKCFSMPAQCNVSSNKPPFNRNTSQYSQSYKKHCPMCQAKHPLYSCVKFIDASLDTKLSVVRENKLCTNCLRFGHNIDSCRFGPCKICSKKHNSLIHSDESADCSVNLNSVVQEPVQRAAAAAALSVPENNMTSPAGPASPSIIVNKAHMQDFHAHTNTMSSQQVLLSTALVEIIDKNGESHTACALLDSGSQRCFVTKQLCDSLNAITIQSTHEIRGVGNSVTQCSETCDIELKSRINTYTTRINCYVLPQITSTMPRVLCKQSVHNDIPDGIVLADPEFLDFKTIDILIGADKFWDLLNDGKFRLKTGPYLQSTKLGWIISGPIYNSHSSGGIQCNFTQSIDRQLRQFWELEELPRATDTRTDEERACEEHFVNTTTRNSDGRFCVRIPMKKPATTLGDTYFQAERRFLALEKRLQRSPQHKALYSDFLHEYERLGHMTRVNDYGYPNYFLTHHGVFREHSTSTRLRVVFEANQPSSTGVSINDLQMVGSPIQGDLFSILLRFRQHKYVACADIEKMYRQCLVAEDQRDLQLILWRDDPSLPLGVYRLNTITYGMASSAFMSVRCLKQLAAECNDPDVQRVINEHFYVDDMIVGLDDKEQLIRLCKNTAATLQSGCFPLRKWIFNFDNEDASLSETSKQLSLGENAQSKTLGLGWFNSADELHFSTQVKGDDEMITKRTILSKTSQIFDALGFLSPVIISAKILLQKLWLLKLDWNDAVPSDIARLWSRFVTSLSSLGRIRIPRCSMGSRPVNYELHIFTDASQAAFGSSAYIRTINDDNTVQVRLLCSKGRVAPLKPTSIPRLELCGALLGARL</sequence>
<comment type="caution">
    <text evidence="2">The sequence shown here is derived from an EMBL/GenBank/DDBJ whole genome shotgun (WGS) entry which is preliminary data.</text>
</comment>
<evidence type="ECO:0000256" key="1">
    <source>
        <dbReference type="SAM" id="MobiDB-lite"/>
    </source>
</evidence>
<dbReference type="Pfam" id="PF05380">
    <property type="entry name" value="Peptidase_A17"/>
    <property type="match status" value="1"/>
</dbReference>
<dbReference type="InterPro" id="IPR008042">
    <property type="entry name" value="Retrotrans_Pao"/>
</dbReference>
<dbReference type="SUPFAM" id="SSF56672">
    <property type="entry name" value="DNA/RNA polymerases"/>
    <property type="match status" value="1"/>
</dbReference>
<dbReference type="Proteomes" id="UP000653454">
    <property type="component" value="Unassembled WGS sequence"/>
</dbReference>
<dbReference type="PANTHER" id="PTHR47331">
    <property type="entry name" value="PHD-TYPE DOMAIN-CONTAINING PROTEIN"/>
    <property type="match status" value="1"/>
</dbReference>
<gene>
    <name evidence="2" type="ORF">PLXY2_LOCUS7745</name>
</gene>
<dbReference type="Pfam" id="PF03564">
    <property type="entry name" value="DUF1759"/>
    <property type="match status" value="1"/>
</dbReference>
<dbReference type="GO" id="GO:0071897">
    <property type="term" value="P:DNA biosynthetic process"/>
    <property type="evidence" value="ECO:0007669"/>
    <property type="project" value="UniProtKB-ARBA"/>
</dbReference>
<dbReference type="InterPro" id="IPR005312">
    <property type="entry name" value="DUF1759"/>
</dbReference>
<reference evidence="2" key="1">
    <citation type="submission" date="2020-11" db="EMBL/GenBank/DDBJ databases">
        <authorList>
            <person name="Whiteford S."/>
        </authorList>
    </citation>
    <scope>NUCLEOTIDE SEQUENCE</scope>
</reference>
<organism evidence="2 3">
    <name type="scientific">Plutella xylostella</name>
    <name type="common">Diamondback moth</name>
    <name type="synonym">Plutella maculipennis</name>
    <dbReference type="NCBI Taxonomy" id="51655"/>
    <lineage>
        <taxon>Eukaryota</taxon>
        <taxon>Metazoa</taxon>
        <taxon>Ecdysozoa</taxon>
        <taxon>Arthropoda</taxon>
        <taxon>Hexapoda</taxon>
        <taxon>Insecta</taxon>
        <taxon>Pterygota</taxon>
        <taxon>Neoptera</taxon>
        <taxon>Endopterygota</taxon>
        <taxon>Lepidoptera</taxon>
        <taxon>Glossata</taxon>
        <taxon>Ditrysia</taxon>
        <taxon>Yponomeutoidea</taxon>
        <taxon>Plutellidae</taxon>
        <taxon>Plutella</taxon>
    </lineage>
</organism>
<evidence type="ECO:0000313" key="2">
    <source>
        <dbReference type="EMBL" id="CAG9122638.1"/>
    </source>
</evidence>
<feature type="compositionally biased region" description="Basic and acidic residues" evidence="1">
    <location>
        <begin position="1"/>
        <end position="10"/>
    </location>
</feature>
<dbReference type="PANTHER" id="PTHR47331:SF5">
    <property type="entry name" value="RIBONUCLEASE H"/>
    <property type="match status" value="1"/>
</dbReference>
<dbReference type="InterPro" id="IPR043502">
    <property type="entry name" value="DNA/RNA_pol_sf"/>
</dbReference>
<accession>A0A8S4F425</accession>
<evidence type="ECO:0000313" key="3">
    <source>
        <dbReference type="Proteomes" id="UP000653454"/>
    </source>
</evidence>
<dbReference type="EMBL" id="CAJHNJ030000027">
    <property type="protein sequence ID" value="CAG9122638.1"/>
    <property type="molecule type" value="Genomic_DNA"/>
</dbReference>